<organism evidence="3 4">
    <name type="scientific">Neonectria ditissima</name>
    <dbReference type="NCBI Taxonomy" id="78410"/>
    <lineage>
        <taxon>Eukaryota</taxon>
        <taxon>Fungi</taxon>
        <taxon>Dikarya</taxon>
        <taxon>Ascomycota</taxon>
        <taxon>Pezizomycotina</taxon>
        <taxon>Sordariomycetes</taxon>
        <taxon>Hypocreomycetidae</taxon>
        <taxon>Hypocreales</taxon>
        <taxon>Nectriaceae</taxon>
        <taxon>Neonectria</taxon>
    </lineage>
</organism>
<dbReference type="PRINTS" id="PR00080">
    <property type="entry name" value="SDRFAMILY"/>
</dbReference>
<dbReference type="STRING" id="78410.A0A0P7B469"/>
<comment type="caution">
    <text evidence="3">The sequence shown here is derived from an EMBL/GenBank/DDBJ whole genome shotgun (WGS) entry which is preliminary data.</text>
</comment>
<dbReference type="PROSITE" id="PS00061">
    <property type="entry name" value="ADH_SHORT"/>
    <property type="match status" value="1"/>
</dbReference>
<dbReference type="NCBIfam" id="NF005559">
    <property type="entry name" value="PRK07231.1"/>
    <property type="match status" value="1"/>
</dbReference>
<evidence type="ECO:0000313" key="3">
    <source>
        <dbReference type="EMBL" id="KPM41157.1"/>
    </source>
</evidence>
<sequence length="275" mass="29352">MASAPSLQRLSGKVCVVTGSSSGLGRAISLAYSREGASLVCVDLKPQARDEVESERGVNTDDLIRQNNGRAIFVKADLSKAEEVEAMVQQAVAEYGRIDVLVNNAGISIEARHAPLSIHETPDETWDVTMAVNAKSVFLASKHTIKQMLRQDVLASGDRGWIINMSSIFGLVGGRSNCSYAASKAAVSNLTRQVALDYAPHGIHCNAICPGYTQTAIFENTIAYLDDIESIRSRHPLHGIGVPEDIVGAAIFLASAEARWITGVSLPVDGGYTAQ</sequence>
<name>A0A0P7B469_9HYPO</name>
<comment type="similarity">
    <text evidence="1">Belongs to the short-chain dehydrogenases/reductases (SDR) family.</text>
</comment>
<gene>
    <name evidence="3" type="ORF">AK830_g5409</name>
</gene>
<evidence type="ECO:0008006" key="5">
    <source>
        <dbReference type="Google" id="ProtNLM"/>
    </source>
</evidence>
<keyword evidence="4" id="KW-1185">Reference proteome</keyword>
<dbReference type="Pfam" id="PF13561">
    <property type="entry name" value="adh_short_C2"/>
    <property type="match status" value="1"/>
</dbReference>
<protein>
    <recommendedName>
        <fullName evidence="5">Gluconate 5-dehydrogenase</fullName>
    </recommendedName>
</protein>
<dbReference type="EMBL" id="LKCW01000070">
    <property type="protein sequence ID" value="KPM41157.1"/>
    <property type="molecule type" value="Genomic_DNA"/>
</dbReference>
<dbReference type="CDD" id="cd05233">
    <property type="entry name" value="SDR_c"/>
    <property type="match status" value="1"/>
</dbReference>
<dbReference type="PRINTS" id="PR00081">
    <property type="entry name" value="GDHRDH"/>
</dbReference>
<dbReference type="InterPro" id="IPR002347">
    <property type="entry name" value="SDR_fam"/>
</dbReference>
<dbReference type="Gene3D" id="3.40.50.720">
    <property type="entry name" value="NAD(P)-binding Rossmann-like Domain"/>
    <property type="match status" value="1"/>
</dbReference>
<dbReference type="GO" id="GO:0016616">
    <property type="term" value="F:oxidoreductase activity, acting on the CH-OH group of donors, NAD or NADP as acceptor"/>
    <property type="evidence" value="ECO:0007669"/>
    <property type="project" value="TreeGrafter"/>
</dbReference>
<dbReference type="InterPro" id="IPR036291">
    <property type="entry name" value="NAD(P)-bd_dom_sf"/>
</dbReference>
<dbReference type="SUPFAM" id="SSF51735">
    <property type="entry name" value="NAD(P)-binding Rossmann-fold domains"/>
    <property type="match status" value="1"/>
</dbReference>
<evidence type="ECO:0000256" key="1">
    <source>
        <dbReference type="ARBA" id="ARBA00006484"/>
    </source>
</evidence>
<dbReference type="FunFam" id="3.40.50.720:FF:000084">
    <property type="entry name" value="Short-chain dehydrogenase reductase"/>
    <property type="match status" value="1"/>
</dbReference>
<evidence type="ECO:0000256" key="2">
    <source>
        <dbReference type="ARBA" id="ARBA00022857"/>
    </source>
</evidence>
<proteinExistence type="inferred from homology"/>
<dbReference type="OrthoDB" id="417891at2759"/>
<evidence type="ECO:0000313" key="4">
    <source>
        <dbReference type="Proteomes" id="UP000050424"/>
    </source>
</evidence>
<dbReference type="PANTHER" id="PTHR42760:SF124">
    <property type="entry name" value="SHORT-CHAIN DEHYDROGENASE_REDUCTASE"/>
    <property type="match status" value="1"/>
</dbReference>
<dbReference type="AlphaFoldDB" id="A0A0P7B469"/>
<accession>A0A0P7B469</accession>
<dbReference type="Proteomes" id="UP000050424">
    <property type="component" value="Unassembled WGS sequence"/>
</dbReference>
<reference evidence="3 4" key="1">
    <citation type="submission" date="2015-09" db="EMBL/GenBank/DDBJ databases">
        <title>Draft genome of a European isolate of the apple canker pathogen Neonectria ditissima.</title>
        <authorList>
            <person name="Gomez-Cortecero A."/>
            <person name="Harrison R.J."/>
            <person name="Armitage A.D."/>
        </authorList>
    </citation>
    <scope>NUCLEOTIDE SEQUENCE [LARGE SCALE GENOMIC DNA]</scope>
    <source>
        <strain evidence="3 4">R09/05</strain>
    </source>
</reference>
<dbReference type="PANTHER" id="PTHR42760">
    <property type="entry name" value="SHORT-CHAIN DEHYDROGENASES/REDUCTASES FAMILY MEMBER"/>
    <property type="match status" value="1"/>
</dbReference>
<dbReference type="InterPro" id="IPR020904">
    <property type="entry name" value="Sc_DH/Rdtase_CS"/>
</dbReference>
<keyword evidence="2" id="KW-0521">NADP</keyword>